<name>A0A1N6CU67_9SPHN</name>
<gene>
    <name evidence="2" type="ORF">SAMN02745824_0982</name>
</gene>
<accession>A0A1N6CU67</accession>
<reference evidence="3" key="1">
    <citation type="submission" date="2016-11" db="EMBL/GenBank/DDBJ databases">
        <authorList>
            <person name="Varghese N."/>
            <person name="Submissions S."/>
        </authorList>
    </citation>
    <scope>NUCLEOTIDE SEQUENCE [LARGE SCALE GENOMIC DNA]</scope>
    <source>
        <strain evidence="3">DSM 22363</strain>
    </source>
</reference>
<dbReference type="STRING" id="1123272.SAMN02745824_0982"/>
<organism evidence="2 3">
    <name type="scientific">Parasphingorhabdus marina DSM 22363</name>
    <dbReference type="NCBI Taxonomy" id="1123272"/>
    <lineage>
        <taxon>Bacteria</taxon>
        <taxon>Pseudomonadati</taxon>
        <taxon>Pseudomonadota</taxon>
        <taxon>Alphaproteobacteria</taxon>
        <taxon>Sphingomonadales</taxon>
        <taxon>Sphingomonadaceae</taxon>
        <taxon>Parasphingorhabdus</taxon>
    </lineage>
</organism>
<dbReference type="EMBL" id="FSQW01000001">
    <property type="protein sequence ID" value="SIN61944.1"/>
    <property type="molecule type" value="Genomic_DNA"/>
</dbReference>
<evidence type="ECO:0000313" key="2">
    <source>
        <dbReference type="EMBL" id="SIN61944.1"/>
    </source>
</evidence>
<keyword evidence="3" id="KW-1185">Reference proteome</keyword>
<dbReference type="AlphaFoldDB" id="A0A1N6CU67"/>
<evidence type="ECO:0000256" key="1">
    <source>
        <dbReference type="SAM" id="MobiDB-lite"/>
    </source>
</evidence>
<sequence length="147" mass="15674">MVANGEFAKMKKILVATMASICLLSACSDAAKESSAESDADVLAEENATDTGPNVARPVESVEPSEFSRSLDQGFRTGWTQSFVSNCVKEAGNSGAPEEVVRPVCECSSGEVLARLTDMQELAQPPEKKMMDALQICVARSRQDGQP</sequence>
<protein>
    <submittedName>
        <fullName evidence="2">Uncharacterized protein</fullName>
    </submittedName>
</protein>
<proteinExistence type="predicted"/>
<feature type="region of interest" description="Disordered" evidence="1">
    <location>
        <begin position="35"/>
        <end position="68"/>
    </location>
</feature>
<evidence type="ECO:0000313" key="3">
    <source>
        <dbReference type="Proteomes" id="UP000185192"/>
    </source>
</evidence>
<feature type="compositionally biased region" description="Acidic residues" evidence="1">
    <location>
        <begin position="36"/>
        <end position="48"/>
    </location>
</feature>
<dbReference type="Proteomes" id="UP000185192">
    <property type="component" value="Unassembled WGS sequence"/>
</dbReference>